<comment type="caution">
    <text evidence="1">The sequence shown here is derived from an EMBL/GenBank/DDBJ whole genome shotgun (WGS) entry which is preliminary data.</text>
</comment>
<protein>
    <submittedName>
        <fullName evidence="1">Uncharacterized protein</fullName>
    </submittedName>
</protein>
<proteinExistence type="predicted"/>
<sequence>MRYKHFHKIIFSKAIKELPSVALSFLEKNQFYFKWLSASITAKNPNLKQK</sequence>
<dbReference type="AlphaFoldDB" id="H7FNN1"/>
<dbReference type="STRING" id="1086011.HJ01_00702"/>
<organism evidence="1 2">
    <name type="scientific">Flavobacterium frigoris (strain PS1)</name>
    <dbReference type="NCBI Taxonomy" id="1086011"/>
    <lineage>
        <taxon>Bacteria</taxon>
        <taxon>Pseudomonadati</taxon>
        <taxon>Bacteroidota</taxon>
        <taxon>Flavobacteriia</taxon>
        <taxon>Flavobacteriales</taxon>
        <taxon>Flavobacteriaceae</taxon>
        <taxon>Flavobacterium</taxon>
    </lineage>
</organism>
<accession>H7FNN1</accession>
<evidence type="ECO:0000313" key="2">
    <source>
        <dbReference type="Proteomes" id="UP000005566"/>
    </source>
</evidence>
<keyword evidence="2" id="KW-1185">Reference proteome</keyword>
<dbReference type="EMBL" id="AHKF01000010">
    <property type="protein sequence ID" value="EIA10020.1"/>
    <property type="molecule type" value="Genomic_DNA"/>
</dbReference>
<gene>
    <name evidence="1" type="ORF">HJ01_00702</name>
</gene>
<name>H7FNN1_FLAFP</name>
<dbReference type="Proteomes" id="UP000005566">
    <property type="component" value="Unassembled WGS sequence"/>
</dbReference>
<evidence type="ECO:0000313" key="1">
    <source>
        <dbReference type="EMBL" id="EIA10020.1"/>
    </source>
</evidence>
<reference evidence="1 2" key="1">
    <citation type="journal article" date="2014" name="Acta Crystallogr. D">
        <title>Structure-based characterization and antifreeze properties of a hyperactive ice-binding protein from the Antarctic bacterium Flavobacterium frigoris PS1.</title>
        <authorList>
            <person name="Do H."/>
            <person name="Kim S.J."/>
            <person name="Kim H.J."/>
            <person name="Lee J.H."/>
        </authorList>
    </citation>
    <scope>NUCLEOTIDE SEQUENCE [LARGE SCALE GENOMIC DNA]</scope>
    <source>
        <strain evidence="1 2">PS1</strain>
    </source>
</reference>